<dbReference type="SUPFAM" id="SSF81665">
    <property type="entry name" value="Calcium ATPase, transmembrane domain M"/>
    <property type="match status" value="1"/>
</dbReference>
<evidence type="ECO:0000256" key="1">
    <source>
        <dbReference type="ARBA" id="ARBA00004141"/>
    </source>
</evidence>
<dbReference type="GO" id="GO:0032456">
    <property type="term" value="P:endocytic recycling"/>
    <property type="evidence" value="ECO:0007669"/>
    <property type="project" value="TreeGrafter"/>
</dbReference>
<dbReference type="STRING" id="98403.A0A151GN96"/>
<feature type="transmembrane region" description="Helical" evidence="16">
    <location>
        <begin position="139"/>
        <end position="157"/>
    </location>
</feature>
<keyword evidence="5 14" id="KW-0547">Nucleotide-binding</keyword>
<keyword evidence="3 16" id="KW-0812">Transmembrane</keyword>
<dbReference type="InterPro" id="IPR008250">
    <property type="entry name" value="ATPase_P-typ_transduc_dom_A_sf"/>
</dbReference>
<feature type="compositionally biased region" description="Basic and acidic residues" evidence="17">
    <location>
        <begin position="8"/>
        <end position="18"/>
    </location>
</feature>
<evidence type="ECO:0000256" key="8">
    <source>
        <dbReference type="ARBA" id="ARBA00022967"/>
    </source>
</evidence>
<feature type="transmembrane region" description="Helical" evidence="16">
    <location>
        <begin position="376"/>
        <end position="400"/>
    </location>
</feature>
<dbReference type="GO" id="GO:0140326">
    <property type="term" value="F:ATPase-coupled intramembrane lipid transporter activity"/>
    <property type="evidence" value="ECO:0007669"/>
    <property type="project" value="UniProtKB-EC"/>
</dbReference>
<evidence type="ECO:0000256" key="9">
    <source>
        <dbReference type="ARBA" id="ARBA00022989"/>
    </source>
</evidence>
<feature type="binding site" evidence="15">
    <location>
        <position position="1070"/>
    </location>
    <ligand>
        <name>Mg(2+)</name>
        <dbReference type="ChEBI" id="CHEBI:18420"/>
    </ligand>
</feature>
<evidence type="ECO:0000259" key="19">
    <source>
        <dbReference type="Pfam" id="PF16212"/>
    </source>
</evidence>
<dbReference type="PROSITE" id="PS00154">
    <property type="entry name" value="ATPASE_E1_E2"/>
    <property type="match status" value="1"/>
</dbReference>
<feature type="region of interest" description="Disordered" evidence="17">
    <location>
        <begin position="1"/>
        <end position="22"/>
    </location>
</feature>
<dbReference type="SUPFAM" id="SSF81653">
    <property type="entry name" value="Calcium ATPase, transduction domain A"/>
    <property type="match status" value="1"/>
</dbReference>
<dbReference type="InterPro" id="IPR032631">
    <property type="entry name" value="P-type_ATPase_N"/>
</dbReference>
<evidence type="ECO:0000256" key="12">
    <source>
        <dbReference type="ARBA" id="ARBA00049128"/>
    </source>
</evidence>
<dbReference type="GeneID" id="63718245"/>
<feature type="binding site" evidence="14">
    <location>
        <position position="1032"/>
    </location>
    <ligand>
        <name>ATP</name>
        <dbReference type="ChEBI" id="CHEBI:30616"/>
    </ligand>
</feature>
<dbReference type="EMBL" id="LAYC01000002">
    <property type="protein sequence ID" value="KYK58585.1"/>
    <property type="molecule type" value="Genomic_DNA"/>
</dbReference>
<dbReference type="InterPro" id="IPR018303">
    <property type="entry name" value="ATPase_P-typ_P_site"/>
</dbReference>
<dbReference type="Pfam" id="PF16212">
    <property type="entry name" value="PhoLip_ATPase_C"/>
    <property type="match status" value="1"/>
</dbReference>
<dbReference type="Gene3D" id="3.40.1110.10">
    <property type="entry name" value="Calcium-transporting ATPase, cytoplasmic domain N"/>
    <property type="match status" value="1"/>
</dbReference>
<keyword evidence="8 16" id="KW-1278">Translocase</keyword>
<dbReference type="PANTHER" id="PTHR24092:SF174">
    <property type="entry name" value="PHOSPHOLIPID-TRANSPORTING ATPASE DNF3-RELATED"/>
    <property type="match status" value="1"/>
</dbReference>
<dbReference type="Gene3D" id="3.40.50.1000">
    <property type="entry name" value="HAD superfamily/HAD-like"/>
    <property type="match status" value="1"/>
</dbReference>
<keyword evidence="9 16" id="KW-1133">Transmembrane helix</keyword>
<feature type="transmembrane region" description="Helical" evidence="16">
    <location>
        <begin position="1269"/>
        <end position="1295"/>
    </location>
</feature>
<dbReference type="InterPro" id="IPR036412">
    <property type="entry name" value="HAD-like_sf"/>
</dbReference>
<dbReference type="NCBIfam" id="TIGR01494">
    <property type="entry name" value="ATPase_P-type"/>
    <property type="match status" value="1"/>
</dbReference>
<dbReference type="InParanoid" id="A0A151GN96"/>
<comment type="catalytic activity">
    <reaction evidence="11 16">
        <text>ATP + H2O + phospholipidSide 1 = ADP + phosphate + phospholipidSide 2.</text>
        <dbReference type="EC" id="7.6.2.1"/>
    </reaction>
</comment>
<dbReference type="EC" id="7.6.2.1" evidence="16"/>
<evidence type="ECO:0000256" key="6">
    <source>
        <dbReference type="ARBA" id="ARBA00022840"/>
    </source>
</evidence>
<sequence>MSDSDAVDTDKGPSDKGDILLQQRSSVCGKPTQTQLPLHRRLQHAAKSLYQSTIVELVLRQKQITPSKDGRHIPLAIEHVKPLVDTRRGHAYISNDVRTSRYTIWDFIPKQLIFQFSRVGNFYFLCVGIPQTIPGLSTTGSFTTILPLLFFVLLTIVKEGYDDYRRHRLDKVENANFVTVLGREDRCAVKAKRLNSRPWDRWNPFRTREPSQPRPVPDEEFHGVRWVSSRWSNTKVGNVVRLSRDEPVPADIVLLHSSGENGLAYIDTMALDGETNLKTKQVSHALRGCDSIEGIAKCDAEFVAEDPNPELYNFDGRVTVNGKPVPLTLNEIMYRGSIVRNTDCAIGIVINTGEECKIRMNSNQHPRAKRPALEKVVNIIVLTLAAYVIIVSVGVSVGYLKWQKDFENHSWYLAGAAVPFHQIIIAFIIMFNNVVPLALYISLEIVKVGQFLLLNSDIEMYDEETDTPARCNTNTILENLGQVGYVFSDKTGTLTDNIMKFRKISVAGTVWLHEMDLETHTVDDWGTSGADDGHFVRKPSIHREAISVVIREEDAEPVDSPMSPRLSIGRRSSSHWRSTGRPDHVQPEVNTSDMIKYMRLRPHSPFARKAREYLMAVALCHTCLPEMKDGKMNFQASSPDELALVRAAQEMGYLVTQRTSQSITLQVPQMTGHTETMTFQILDVIEFSSARKRMSIVLRYPDGRVCIICKGADSAILPRLKLSSLAMQKATEVRMSADIEHELYRRSEQKEPRNSFGGRRSLTVRRNPIVVTDRTINQQPSADRSKSFEIHKFVRMSDDRPRGSVSGVRGVSFDVSRNQYLATSGNRPTVPDRLGFLDDLAKYDDSDIFAKCFKHLDDFATEGLRTLLYAQKFLSQQEYVVWKKSYDDATTSLTDRQSKIEAAGEMIEQSLDLIGATAIEDKLQKGVPETIDRLRRANIKIWMLTGDKRETAINIAHSARICRPGSELYILDVTKSSLESQLVAVTEDLQAGSVHSVVVIDGHTLSAVENSAELSQKFYAIMILVDSVICCRSSPAQKALLVRTVRSRLGAFKGKHQRGLTLAIGDGANDLAMIQASHVGIGISGKEGLQAARVADYAIAQFRFLQRLLLVHGRWNYIRTAKFILCTFWKEMFFYLPAVVYQGYNGYTGTSLYESTSLTVFNTLFTSLCTICMGVWEQDLSAETLLAIPELYVHGQRNMGLNIWKYTRWMVLAAVEGILVWYAVVAGYGRITPGPRDEGLYALGTLIFTIGILWINWKLFILETHYKPALVMGSFFLTTVGWFAWVAFLDGVYGAQPSGPYAIRYAFRDGFGKDALWWSTVFIVLAMMGLMEVCMKVLKRSMLIAGIWHWPPWKRAKLSDNVEEWDLALWQELEQDPPMREKLKKLACDDFEDEADDDVEDEVFGQT</sequence>
<feature type="binding site" evidence="14">
    <location>
        <position position="1070"/>
    </location>
    <ligand>
        <name>ATP</name>
        <dbReference type="ChEBI" id="CHEBI:30616"/>
    </ligand>
</feature>
<accession>A0A151GN96</accession>
<feature type="binding site" evidence="14">
    <location>
        <position position="865"/>
    </location>
    <ligand>
        <name>ATP</name>
        <dbReference type="ChEBI" id="CHEBI:30616"/>
    </ligand>
</feature>
<dbReference type="PRINTS" id="PR00119">
    <property type="entry name" value="CATATPASE"/>
</dbReference>
<feature type="binding site" evidence="14">
    <location>
        <position position="641"/>
    </location>
    <ligand>
        <name>ATP</name>
        <dbReference type="ChEBI" id="CHEBI:30616"/>
    </ligand>
</feature>
<evidence type="ECO:0000256" key="11">
    <source>
        <dbReference type="ARBA" id="ARBA00034036"/>
    </source>
</evidence>
<dbReference type="GO" id="GO:0016887">
    <property type="term" value="F:ATP hydrolysis activity"/>
    <property type="evidence" value="ECO:0007669"/>
    <property type="project" value="InterPro"/>
</dbReference>
<evidence type="ECO:0000256" key="13">
    <source>
        <dbReference type="PIRSR" id="PIRSR606539-1"/>
    </source>
</evidence>
<evidence type="ECO:0000256" key="5">
    <source>
        <dbReference type="ARBA" id="ARBA00022741"/>
    </source>
</evidence>
<dbReference type="Pfam" id="PF16209">
    <property type="entry name" value="PhoLip_ATPase_N"/>
    <property type="match status" value="1"/>
</dbReference>
<evidence type="ECO:0000313" key="20">
    <source>
        <dbReference type="EMBL" id="KYK58585.1"/>
    </source>
</evidence>
<dbReference type="GO" id="GO:0005802">
    <property type="term" value="C:trans-Golgi network"/>
    <property type="evidence" value="ECO:0007669"/>
    <property type="project" value="TreeGrafter"/>
</dbReference>
<name>A0A151GN96_DRECN</name>
<keyword evidence="7 15" id="KW-0460">Magnesium</keyword>
<keyword evidence="21" id="KW-1185">Reference proteome</keyword>
<reference evidence="20 21" key="1">
    <citation type="journal article" date="2016" name="Sci. Rep.">
        <title>Insights into Adaptations to a Near-Obligate Nematode Endoparasitic Lifestyle from the Finished Genome of Drechmeria coniospora.</title>
        <authorList>
            <person name="Zhang L."/>
            <person name="Zhou Z."/>
            <person name="Guo Q."/>
            <person name="Fokkens L."/>
            <person name="Miskei M."/>
            <person name="Pocsi I."/>
            <person name="Zhang W."/>
            <person name="Chen M."/>
            <person name="Wang L."/>
            <person name="Sun Y."/>
            <person name="Donzelli B.G."/>
            <person name="Gibson D.M."/>
            <person name="Nelson D.R."/>
            <person name="Luo J.G."/>
            <person name="Rep M."/>
            <person name="Liu H."/>
            <person name="Yang S."/>
            <person name="Wang J."/>
            <person name="Krasnoff S.B."/>
            <person name="Xu Y."/>
            <person name="Molnar I."/>
            <person name="Lin M."/>
        </authorList>
    </citation>
    <scope>NUCLEOTIDE SEQUENCE [LARGE SCALE GENOMIC DNA]</scope>
    <source>
        <strain evidence="20 21">ARSEF 6962</strain>
    </source>
</reference>
<dbReference type="Gene3D" id="2.70.150.10">
    <property type="entry name" value="Calcium-transporting ATPase, cytoplasmic transduction domain A"/>
    <property type="match status" value="1"/>
</dbReference>
<feature type="binding site" evidence="14">
    <location>
        <position position="1038"/>
    </location>
    <ligand>
        <name>ATP</name>
        <dbReference type="ChEBI" id="CHEBI:30616"/>
    </ligand>
</feature>
<dbReference type="Proteomes" id="UP000076580">
    <property type="component" value="Chromosome 02"/>
</dbReference>
<feature type="binding site" evidence="14">
    <location>
        <position position="1069"/>
    </location>
    <ligand>
        <name>ATP</name>
        <dbReference type="ChEBI" id="CHEBI:30616"/>
    </ligand>
</feature>
<dbReference type="NCBIfam" id="TIGR01652">
    <property type="entry name" value="ATPase-Plipid"/>
    <property type="match status" value="2"/>
</dbReference>
<evidence type="ECO:0000313" key="21">
    <source>
        <dbReference type="Proteomes" id="UP000076580"/>
    </source>
</evidence>
<dbReference type="InterPro" id="IPR032630">
    <property type="entry name" value="P_typ_ATPase_c"/>
</dbReference>
<comment type="subcellular location">
    <subcellularLocation>
        <location evidence="1 16">Membrane</location>
        <topology evidence="1 16">Multi-pass membrane protein</topology>
    </subcellularLocation>
</comment>
<feature type="binding site" evidence="14">
    <location>
        <position position="710"/>
    </location>
    <ligand>
        <name>ATP</name>
        <dbReference type="ChEBI" id="CHEBI:30616"/>
    </ligand>
</feature>
<dbReference type="GO" id="GO:0000287">
    <property type="term" value="F:magnesium ion binding"/>
    <property type="evidence" value="ECO:0007669"/>
    <property type="project" value="UniProtKB-UniRule"/>
</dbReference>
<feature type="binding site" evidence="15">
    <location>
        <position position="1066"/>
    </location>
    <ligand>
        <name>Mg(2+)</name>
        <dbReference type="ChEBI" id="CHEBI:18420"/>
    </ligand>
</feature>
<dbReference type="InterPro" id="IPR006539">
    <property type="entry name" value="P-type_ATPase_IV"/>
</dbReference>
<dbReference type="FunCoup" id="A0A151GN96">
    <property type="interactions" value="24"/>
</dbReference>
<gene>
    <name evidence="20" type="ORF">DCS_05602</name>
</gene>
<evidence type="ECO:0000256" key="7">
    <source>
        <dbReference type="ARBA" id="ARBA00022842"/>
    </source>
</evidence>
<dbReference type="GO" id="GO:0006892">
    <property type="term" value="P:post-Golgi vesicle-mediated transport"/>
    <property type="evidence" value="ECO:0007669"/>
    <property type="project" value="TreeGrafter"/>
</dbReference>
<dbReference type="RefSeq" id="XP_040657937.1">
    <property type="nucleotide sequence ID" value="XM_040802904.1"/>
</dbReference>
<keyword evidence="6 14" id="KW-0067">ATP-binding</keyword>
<feature type="transmembrane region" description="Helical" evidence="16">
    <location>
        <begin position="1209"/>
        <end position="1228"/>
    </location>
</feature>
<dbReference type="PANTHER" id="PTHR24092">
    <property type="entry name" value="PROBABLE PHOSPHOLIPID-TRANSPORTING ATPASE"/>
    <property type="match status" value="1"/>
</dbReference>
<feature type="transmembrane region" description="Helical" evidence="16">
    <location>
        <begin position="1315"/>
        <end position="1334"/>
    </location>
</feature>
<feature type="transmembrane region" description="Helical" evidence="16">
    <location>
        <begin position="420"/>
        <end position="443"/>
    </location>
</feature>
<dbReference type="FunFam" id="3.40.50.1000:FF:000172">
    <property type="entry name" value="Phospholipid-transporting ATPase"/>
    <property type="match status" value="1"/>
</dbReference>
<feature type="binding site" evidence="15">
    <location>
        <position position="489"/>
    </location>
    <ligand>
        <name>Mg(2+)</name>
        <dbReference type="ChEBI" id="CHEBI:18420"/>
    </ligand>
</feature>
<feature type="binding site" evidence="14">
    <location>
        <position position="947"/>
    </location>
    <ligand>
        <name>ATP</name>
        <dbReference type="ChEBI" id="CHEBI:30616"/>
    </ligand>
</feature>
<feature type="active site" description="4-aspartylphosphate intermediate" evidence="13">
    <location>
        <position position="489"/>
    </location>
</feature>
<comment type="caution">
    <text evidence="20">The sequence shown here is derived from an EMBL/GenBank/DDBJ whole genome shotgun (WGS) entry which is preliminary data.</text>
</comment>
<feature type="binding site" evidence="14">
    <location>
        <position position="490"/>
    </location>
    <ligand>
        <name>ATP</name>
        <dbReference type="ChEBI" id="CHEBI:30616"/>
    </ligand>
</feature>
<dbReference type="GO" id="GO:0005886">
    <property type="term" value="C:plasma membrane"/>
    <property type="evidence" value="ECO:0007669"/>
    <property type="project" value="TreeGrafter"/>
</dbReference>
<evidence type="ECO:0000259" key="18">
    <source>
        <dbReference type="Pfam" id="PF16209"/>
    </source>
</evidence>
<evidence type="ECO:0000256" key="10">
    <source>
        <dbReference type="ARBA" id="ARBA00023136"/>
    </source>
</evidence>
<dbReference type="SUPFAM" id="SSF56784">
    <property type="entry name" value="HAD-like"/>
    <property type="match status" value="1"/>
</dbReference>
<feature type="binding site" evidence="14">
    <location>
        <position position="946"/>
    </location>
    <ligand>
        <name>ATP</name>
        <dbReference type="ChEBI" id="CHEBI:30616"/>
    </ligand>
</feature>
<organism evidence="20 21">
    <name type="scientific">Drechmeria coniospora</name>
    <name type="common">Nematophagous fungus</name>
    <name type="synonym">Meria coniospora</name>
    <dbReference type="NCBI Taxonomy" id="98403"/>
    <lineage>
        <taxon>Eukaryota</taxon>
        <taxon>Fungi</taxon>
        <taxon>Dikarya</taxon>
        <taxon>Ascomycota</taxon>
        <taxon>Pezizomycotina</taxon>
        <taxon>Sordariomycetes</taxon>
        <taxon>Hypocreomycetidae</taxon>
        <taxon>Hypocreales</taxon>
        <taxon>Ophiocordycipitaceae</taxon>
        <taxon>Drechmeria</taxon>
    </lineage>
</organism>
<evidence type="ECO:0000256" key="16">
    <source>
        <dbReference type="RuleBase" id="RU362033"/>
    </source>
</evidence>
<comment type="catalytic activity">
    <reaction evidence="12">
        <text>a 1,2-diacyl-sn-glycero-3-phosphoethanolamine(out) + ATP + H2O = a 1,2-diacyl-sn-glycero-3-phosphoethanolamine(in) + ADP + phosphate + H(+)</text>
        <dbReference type="Rhea" id="RHEA:66132"/>
        <dbReference type="ChEBI" id="CHEBI:15377"/>
        <dbReference type="ChEBI" id="CHEBI:15378"/>
        <dbReference type="ChEBI" id="CHEBI:30616"/>
        <dbReference type="ChEBI" id="CHEBI:43474"/>
        <dbReference type="ChEBI" id="CHEBI:64612"/>
        <dbReference type="ChEBI" id="CHEBI:456216"/>
    </reaction>
    <physiologicalReaction direction="left-to-right" evidence="12">
        <dbReference type="Rhea" id="RHEA:66133"/>
    </physiologicalReaction>
</comment>
<dbReference type="SUPFAM" id="SSF81660">
    <property type="entry name" value="Metal cation-transporting ATPase, ATP-binding domain N"/>
    <property type="match status" value="1"/>
</dbReference>
<protein>
    <recommendedName>
        <fullName evidence="16">Phospholipid-transporting ATPase</fullName>
        <ecNumber evidence="16">7.6.2.1</ecNumber>
    </recommendedName>
</protein>
<dbReference type="InterPro" id="IPR001757">
    <property type="entry name" value="P_typ_ATPase"/>
</dbReference>
<dbReference type="GO" id="GO:0045332">
    <property type="term" value="P:phospholipid translocation"/>
    <property type="evidence" value="ECO:0007669"/>
    <property type="project" value="TreeGrafter"/>
</dbReference>
<evidence type="ECO:0000256" key="3">
    <source>
        <dbReference type="ARBA" id="ARBA00022692"/>
    </source>
</evidence>
<proteinExistence type="inferred from homology"/>
<feature type="binding site" evidence="14">
    <location>
        <position position="687"/>
    </location>
    <ligand>
        <name>ATP</name>
        <dbReference type="ChEBI" id="CHEBI:30616"/>
    </ligand>
</feature>
<feature type="binding site" evidence="14">
    <location>
        <position position="945"/>
    </location>
    <ligand>
        <name>ATP</name>
        <dbReference type="ChEBI" id="CHEBI:30616"/>
    </ligand>
</feature>
<comment type="similarity">
    <text evidence="2 16">Belongs to the cation transport ATPase (P-type) (TC 3.A.3) family. Type IV subfamily.</text>
</comment>
<feature type="domain" description="P-type ATPase C-terminal" evidence="19">
    <location>
        <begin position="1092"/>
        <end position="1342"/>
    </location>
</feature>
<feature type="binding site" evidence="15">
    <location>
        <position position="491"/>
    </location>
    <ligand>
        <name>Mg(2+)</name>
        <dbReference type="ChEBI" id="CHEBI:18420"/>
    </ligand>
</feature>
<feature type="binding site" evidence="14">
    <location>
        <position position="489"/>
    </location>
    <ligand>
        <name>ATP</name>
        <dbReference type="ChEBI" id="CHEBI:30616"/>
    </ligand>
</feature>
<dbReference type="InterPro" id="IPR023214">
    <property type="entry name" value="HAD_sf"/>
</dbReference>
<comment type="cofactor">
    <cofactor evidence="15">
        <name>Mg(2+)</name>
        <dbReference type="ChEBI" id="CHEBI:18420"/>
    </cofactor>
</comment>
<dbReference type="InterPro" id="IPR023298">
    <property type="entry name" value="ATPase_P-typ_TM_dom_sf"/>
</dbReference>
<dbReference type="GO" id="GO:0005524">
    <property type="term" value="F:ATP binding"/>
    <property type="evidence" value="ECO:0007669"/>
    <property type="project" value="UniProtKB-UniRule"/>
</dbReference>
<evidence type="ECO:0000256" key="17">
    <source>
        <dbReference type="SAM" id="MobiDB-lite"/>
    </source>
</evidence>
<feature type="domain" description="P-type ATPase N-terminal" evidence="18">
    <location>
        <begin position="89"/>
        <end position="145"/>
    </location>
</feature>
<dbReference type="InterPro" id="IPR023299">
    <property type="entry name" value="ATPase_P-typ_cyto_dom_N"/>
</dbReference>
<evidence type="ECO:0000256" key="4">
    <source>
        <dbReference type="ARBA" id="ARBA00022723"/>
    </source>
</evidence>
<keyword evidence="4 15" id="KW-0479">Metal-binding</keyword>
<feature type="transmembrane region" description="Helical" evidence="16">
    <location>
        <begin position="1240"/>
        <end position="1257"/>
    </location>
</feature>
<evidence type="ECO:0000256" key="14">
    <source>
        <dbReference type="PIRSR" id="PIRSR606539-2"/>
    </source>
</evidence>
<evidence type="ECO:0000256" key="15">
    <source>
        <dbReference type="PIRSR" id="PIRSR606539-3"/>
    </source>
</evidence>
<feature type="region of interest" description="Disordered" evidence="17">
    <location>
        <begin position="555"/>
        <end position="587"/>
    </location>
</feature>
<dbReference type="Pfam" id="PF13246">
    <property type="entry name" value="Cation_ATPase"/>
    <property type="match status" value="1"/>
</dbReference>
<dbReference type="Pfam" id="PF00702">
    <property type="entry name" value="Hydrolase"/>
    <property type="match status" value="1"/>
</dbReference>
<keyword evidence="10 16" id="KW-0472">Membrane</keyword>
<evidence type="ECO:0000256" key="2">
    <source>
        <dbReference type="ARBA" id="ARBA00008109"/>
    </source>
</evidence>
<feature type="binding site" evidence="14">
    <location>
        <position position="491"/>
    </location>
    <ligand>
        <name>ATP</name>
        <dbReference type="ChEBI" id="CHEBI:30616"/>
    </ligand>
</feature>